<accession>A0ABS8SIL6</accession>
<dbReference type="Proteomes" id="UP000823775">
    <property type="component" value="Unassembled WGS sequence"/>
</dbReference>
<name>A0ABS8SIL6_DATST</name>
<dbReference type="EMBL" id="JACEIK010000538">
    <property type="protein sequence ID" value="MCD7458756.1"/>
    <property type="molecule type" value="Genomic_DNA"/>
</dbReference>
<organism evidence="1 2">
    <name type="scientific">Datura stramonium</name>
    <name type="common">Jimsonweed</name>
    <name type="synonym">Common thornapple</name>
    <dbReference type="NCBI Taxonomy" id="4076"/>
    <lineage>
        <taxon>Eukaryota</taxon>
        <taxon>Viridiplantae</taxon>
        <taxon>Streptophyta</taxon>
        <taxon>Embryophyta</taxon>
        <taxon>Tracheophyta</taxon>
        <taxon>Spermatophyta</taxon>
        <taxon>Magnoliopsida</taxon>
        <taxon>eudicotyledons</taxon>
        <taxon>Gunneridae</taxon>
        <taxon>Pentapetalae</taxon>
        <taxon>asterids</taxon>
        <taxon>lamiids</taxon>
        <taxon>Solanales</taxon>
        <taxon>Solanaceae</taxon>
        <taxon>Solanoideae</taxon>
        <taxon>Datureae</taxon>
        <taxon>Datura</taxon>
    </lineage>
</organism>
<sequence>SLLVFPHRCRWCAILNLFGFPIRVPLLWSMVDSSGVCSFNDESFYLEYRVNLVDFDGPLSVF</sequence>
<reference evidence="1 2" key="1">
    <citation type="journal article" date="2021" name="BMC Genomics">
        <title>Datura genome reveals duplications of psychoactive alkaloid biosynthetic genes and high mutation rate following tissue culture.</title>
        <authorList>
            <person name="Rajewski A."/>
            <person name="Carter-House D."/>
            <person name="Stajich J."/>
            <person name="Litt A."/>
        </authorList>
    </citation>
    <scope>NUCLEOTIDE SEQUENCE [LARGE SCALE GENOMIC DNA]</scope>
    <source>
        <strain evidence="1">AR-01</strain>
    </source>
</reference>
<evidence type="ECO:0000313" key="1">
    <source>
        <dbReference type="EMBL" id="MCD7458756.1"/>
    </source>
</evidence>
<keyword evidence="2" id="KW-1185">Reference proteome</keyword>
<gene>
    <name evidence="1" type="ORF">HAX54_039057</name>
</gene>
<proteinExistence type="predicted"/>
<comment type="caution">
    <text evidence="1">The sequence shown here is derived from an EMBL/GenBank/DDBJ whole genome shotgun (WGS) entry which is preliminary data.</text>
</comment>
<evidence type="ECO:0000313" key="2">
    <source>
        <dbReference type="Proteomes" id="UP000823775"/>
    </source>
</evidence>
<protein>
    <submittedName>
        <fullName evidence="1">Uncharacterized protein</fullName>
    </submittedName>
</protein>
<feature type="non-terminal residue" evidence="1">
    <location>
        <position position="1"/>
    </location>
</feature>